<accession>X0PQF9</accession>
<dbReference type="GO" id="GO:0016853">
    <property type="term" value="F:isomerase activity"/>
    <property type="evidence" value="ECO:0007669"/>
    <property type="project" value="UniProtKB-KW"/>
</dbReference>
<feature type="active site" evidence="3">
    <location>
        <position position="45"/>
    </location>
</feature>
<dbReference type="GO" id="GO:0005737">
    <property type="term" value="C:cytoplasm"/>
    <property type="evidence" value="ECO:0007669"/>
    <property type="project" value="TreeGrafter"/>
</dbReference>
<gene>
    <name evidence="4" type="ORF">FC83_GL000698</name>
</gene>
<dbReference type="OrthoDB" id="9788221at2"/>
<dbReference type="STRING" id="1423734.FC83_GL000698"/>
<reference evidence="4 5" key="1">
    <citation type="journal article" date="2015" name="Genome Announc.">
        <title>Expanding the biotechnology potential of lactobacilli through comparative genomics of 213 strains and associated genera.</title>
        <authorList>
            <person name="Sun Z."/>
            <person name="Harris H.M."/>
            <person name="McCann A."/>
            <person name="Guo C."/>
            <person name="Argimon S."/>
            <person name="Zhang W."/>
            <person name="Yang X."/>
            <person name="Jeffery I.B."/>
            <person name="Cooney J.C."/>
            <person name="Kagawa T.F."/>
            <person name="Liu W."/>
            <person name="Song Y."/>
            <person name="Salvetti E."/>
            <person name="Wrobel A."/>
            <person name="Rasinkangas P."/>
            <person name="Parkhill J."/>
            <person name="Rea M.C."/>
            <person name="O'Sullivan O."/>
            <person name="Ritari J."/>
            <person name="Douillard F.P."/>
            <person name="Paul Ross R."/>
            <person name="Yang R."/>
            <person name="Briner A.E."/>
            <person name="Felis G.E."/>
            <person name="de Vos W.M."/>
            <person name="Barrangou R."/>
            <person name="Klaenhammer T.R."/>
            <person name="Caufield P.W."/>
            <person name="Cui Y."/>
            <person name="Zhang H."/>
            <person name="O'Toole P.W."/>
        </authorList>
    </citation>
    <scope>NUCLEOTIDE SEQUENCE [LARGE SCALE GENOMIC DNA]</scope>
    <source>
        <strain evidence="4 5">DSM 18527</strain>
    </source>
</reference>
<organism evidence="4 5">
    <name type="scientific">Agrilactobacillus composti DSM 18527 = JCM 14202</name>
    <dbReference type="NCBI Taxonomy" id="1423734"/>
    <lineage>
        <taxon>Bacteria</taxon>
        <taxon>Bacillati</taxon>
        <taxon>Bacillota</taxon>
        <taxon>Bacilli</taxon>
        <taxon>Lactobacillales</taxon>
        <taxon>Lactobacillaceae</taxon>
        <taxon>Agrilactobacillus</taxon>
    </lineage>
</organism>
<protein>
    <submittedName>
        <fullName evidence="4">Phzf-like phenazine biosynthesis protein</fullName>
    </submittedName>
</protein>
<keyword evidence="2" id="KW-0413">Isomerase</keyword>
<dbReference type="Proteomes" id="UP000051236">
    <property type="component" value="Unassembled WGS sequence"/>
</dbReference>
<dbReference type="PIRSF" id="PIRSF016184">
    <property type="entry name" value="PhzC_PhzF"/>
    <property type="match status" value="1"/>
</dbReference>
<dbReference type="EMBL" id="AZGA01000077">
    <property type="protein sequence ID" value="KRM31631.1"/>
    <property type="molecule type" value="Genomic_DNA"/>
</dbReference>
<dbReference type="Pfam" id="PF02567">
    <property type="entry name" value="PhzC-PhzF"/>
    <property type="match status" value="1"/>
</dbReference>
<name>X0PQF9_9LACO</name>
<dbReference type="SUPFAM" id="SSF54506">
    <property type="entry name" value="Diaminopimelate epimerase-like"/>
    <property type="match status" value="1"/>
</dbReference>
<comment type="caution">
    <text evidence="4">The sequence shown here is derived from an EMBL/GenBank/DDBJ whole genome shotgun (WGS) entry which is preliminary data.</text>
</comment>
<dbReference type="NCBIfam" id="TIGR00654">
    <property type="entry name" value="PhzF_family"/>
    <property type="match status" value="1"/>
</dbReference>
<comment type="similarity">
    <text evidence="1">Belongs to the PhzF family.</text>
</comment>
<dbReference type="AlphaFoldDB" id="X0PQF9"/>
<evidence type="ECO:0000256" key="1">
    <source>
        <dbReference type="ARBA" id="ARBA00008270"/>
    </source>
</evidence>
<evidence type="ECO:0000256" key="2">
    <source>
        <dbReference type="ARBA" id="ARBA00023235"/>
    </source>
</evidence>
<dbReference type="PATRIC" id="fig|1423734.3.peg.704"/>
<keyword evidence="5" id="KW-1185">Reference proteome</keyword>
<dbReference type="PANTHER" id="PTHR13774:SF17">
    <property type="entry name" value="PHENAZINE BIOSYNTHESIS-LIKE DOMAIN-CONTAINING PROTEIN"/>
    <property type="match status" value="1"/>
</dbReference>
<proteinExistence type="inferred from homology"/>
<dbReference type="InterPro" id="IPR003719">
    <property type="entry name" value="Phenazine_PhzF-like"/>
</dbReference>
<evidence type="ECO:0000313" key="5">
    <source>
        <dbReference type="Proteomes" id="UP000051236"/>
    </source>
</evidence>
<evidence type="ECO:0000256" key="3">
    <source>
        <dbReference type="PIRSR" id="PIRSR016184-1"/>
    </source>
</evidence>
<dbReference type="Gene3D" id="3.10.310.10">
    <property type="entry name" value="Diaminopimelate Epimerase, Chain A, domain 1"/>
    <property type="match status" value="2"/>
</dbReference>
<sequence>MLKSYIVDAFTDEVFKGNPAAVLFLPKYPSDQLMQNIAMENKLSETAFAVKKDSTHYDLRWFTPGGEIDLCGHATLATGFLVFKYAAPKDSATVTFKTKSGNLTVTQKGDLYEMNFPSYDLKSVPVTAKMTAAFGVEPEAAYLGRDLLCVFPDGTNLTNLKPDMTQLSQLDGLLQHATVASVTYDCVSRSFAPKLAVPEDPVCGSGHCHIVPYWAKRLGKTQIKAYQASPRSGVLYCDYQGSRTLLSGKAVLYSIGEIYV</sequence>
<evidence type="ECO:0000313" key="4">
    <source>
        <dbReference type="EMBL" id="KRM31631.1"/>
    </source>
</evidence>
<dbReference type="PANTHER" id="PTHR13774">
    <property type="entry name" value="PHENAZINE BIOSYNTHESIS PROTEIN"/>
    <property type="match status" value="1"/>
</dbReference>
<dbReference type="eggNOG" id="COG0384">
    <property type="taxonomic scope" value="Bacteria"/>
</dbReference>
<dbReference type="RefSeq" id="WP_035451911.1">
    <property type="nucleotide sequence ID" value="NZ_AZGA01000077.1"/>
</dbReference>